<dbReference type="Pfam" id="PF16736">
    <property type="entry name" value="sCache_like"/>
    <property type="match status" value="1"/>
</dbReference>
<comment type="subcellular location">
    <subcellularLocation>
        <location evidence="2">Cell membrane</location>
    </subcellularLocation>
    <subcellularLocation>
        <location evidence="3">Membrane raft</location>
        <topology evidence="3">Multi-pass membrane protein</topology>
    </subcellularLocation>
</comment>
<evidence type="ECO:0000256" key="2">
    <source>
        <dbReference type="ARBA" id="ARBA00004236"/>
    </source>
</evidence>
<dbReference type="SMART" id="SM00387">
    <property type="entry name" value="HATPase_c"/>
    <property type="match status" value="1"/>
</dbReference>
<dbReference type="Proteomes" id="UP000046155">
    <property type="component" value="Unassembled WGS sequence"/>
</dbReference>
<feature type="transmembrane region" description="Helical" evidence="13">
    <location>
        <begin position="12"/>
        <end position="32"/>
    </location>
</feature>
<evidence type="ECO:0000256" key="11">
    <source>
        <dbReference type="ARBA" id="ARBA00023012"/>
    </source>
</evidence>
<organism evidence="16 17">
    <name type="scientific">Syntrophaceticus schinkii</name>
    <dbReference type="NCBI Taxonomy" id="499207"/>
    <lineage>
        <taxon>Bacteria</taxon>
        <taxon>Bacillati</taxon>
        <taxon>Bacillota</taxon>
        <taxon>Clostridia</taxon>
        <taxon>Thermoanaerobacterales</taxon>
        <taxon>Thermoanaerobacterales Family III. Incertae Sedis</taxon>
        <taxon>Syntrophaceticus</taxon>
    </lineage>
</organism>
<dbReference type="PROSITE" id="PS50109">
    <property type="entry name" value="HIS_KIN"/>
    <property type="match status" value="1"/>
</dbReference>
<evidence type="ECO:0000313" key="16">
    <source>
        <dbReference type="EMBL" id="CEO87771.1"/>
    </source>
</evidence>
<evidence type="ECO:0000313" key="17">
    <source>
        <dbReference type="Proteomes" id="UP000046155"/>
    </source>
</evidence>
<dbReference type="PANTHER" id="PTHR43711">
    <property type="entry name" value="TWO-COMPONENT HISTIDINE KINASE"/>
    <property type="match status" value="1"/>
</dbReference>
<dbReference type="OrthoDB" id="9796330at2"/>
<evidence type="ECO:0000256" key="6">
    <source>
        <dbReference type="ARBA" id="ARBA00022553"/>
    </source>
</evidence>
<dbReference type="PROSITE" id="PS50885">
    <property type="entry name" value="HAMP"/>
    <property type="match status" value="1"/>
</dbReference>
<feature type="domain" description="HAMP" evidence="15">
    <location>
        <begin position="191"/>
        <end position="243"/>
    </location>
</feature>
<dbReference type="Gene3D" id="1.10.287.130">
    <property type="match status" value="1"/>
</dbReference>
<comment type="catalytic activity">
    <reaction evidence="1">
        <text>ATP + protein L-histidine = ADP + protein N-phospho-L-histidine.</text>
        <dbReference type="EC" id="2.7.13.3"/>
    </reaction>
</comment>
<sequence>MKRPRFKIHTKLAVTYLVVIAIILLLINSQVIRALEGNYLADQEAKTLANANIIALAGQDYLLSENEQTISFIKQYSEQMQSRIIVLDRKGKVAADSFAEEWLEERSLTFEEVKLALKGQEKTGVHELKNGERVLYAVVPIIRDEKTAGAVMLVTSLEEIYADLEGIRRLMSFYSTVGGLAALLVSLLLAAHFASPINRLAAAVRRVSEGHLDQRVSINSKDEIGLLAEDFNDMAAKLEEADRTLRHFLSDASHELKTPLSSIKVLSQSLIDSQEQDPAVYRDFLQDISSEVDRMAALVNDMFQLAKLQDPDHSVSFNDYLVGELLRHIKGLTAGEALQKGIDIQVQVGSDGEVLWQLNKDLFTCIFLNLISNAIRYTPRGGLVTVTADIEEDSLVVRVTDTGIGISAEDLPRIFDRFYRVDEDRNRETGGTGLGLAITRQAVHCHGGTIDVKSKPGQGTTFEVRFPKHQSYPAI</sequence>
<dbReference type="SUPFAM" id="SSF47384">
    <property type="entry name" value="Homodimeric domain of signal transducing histidine kinase"/>
    <property type="match status" value="1"/>
</dbReference>
<dbReference type="InterPro" id="IPR050736">
    <property type="entry name" value="Sensor_HK_Regulatory"/>
</dbReference>
<dbReference type="SMART" id="SM00304">
    <property type="entry name" value="HAMP"/>
    <property type="match status" value="1"/>
</dbReference>
<dbReference type="EMBL" id="CDRZ01000028">
    <property type="protein sequence ID" value="CEO87771.1"/>
    <property type="molecule type" value="Genomic_DNA"/>
</dbReference>
<reference evidence="17" key="1">
    <citation type="submission" date="2015-01" db="EMBL/GenBank/DDBJ databases">
        <authorList>
            <person name="Manzoor Shahid"/>
            <person name="Zubair Saima"/>
        </authorList>
    </citation>
    <scope>NUCLEOTIDE SEQUENCE [LARGE SCALE GENOMIC DNA]</scope>
    <source>
        <strain evidence="17">Sp3</strain>
    </source>
</reference>
<dbReference type="GO" id="GO:0005524">
    <property type="term" value="F:ATP binding"/>
    <property type="evidence" value="ECO:0007669"/>
    <property type="project" value="UniProtKB-KW"/>
</dbReference>
<evidence type="ECO:0000256" key="1">
    <source>
        <dbReference type="ARBA" id="ARBA00000085"/>
    </source>
</evidence>
<dbReference type="PRINTS" id="PR00344">
    <property type="entry name" value="BCTRLSENSOR"/>
</dbReference>
<protein>
    <recommendedName>
        <fullName evidence="4">histidine kinase</fullName>
        <ecNumber evidence="4">2.7.13.3</ecNumber>
    </recommendedName>
</protein>
<dbReference type="Pfam" id="PF00512">
    <property type="entry name" value="HisKA"/>
    <property type="match status" value="1"/>
</dbReference>
<dbReference type="RefSeq" id="WP_052835217.1">
    <property type="nucleotide sequence ID" value="NZ_CDRZ01000028.1"/>
</dbReference>
<dbReference type="SUPFAM" id="SSF55874">
    <property type="entry name" value="ATPase domain of HSP90 chaperone/DNA topoisomerase II/histidine kinase"/>
    <property type="match status" value="1"/>
</dbReference>
<proteinExistence type="predicted"/>
<evidence type="ECO:0000256" key="4">
    <source>
        <dbReference type="ARBA" id="ARBA00012438"/>
    </source>
</evidence>
<dbReference type="Gene3D" id="1.10.8.500">
    <property type="entry name" value="HAMP domain in histidine kinase"/>
    <property type="match status" value="1"/>
</dbReference>
<evidence type="ECO:0000259" key="14">
    <source>
        <dbReference type="PROSITE" id="PS50109"/>
    </source>
</evidence>
<dbReference type="Pfam" id="PF00672">
    <property type="entry name" value="HAMP"/>
    <property type="match status" value="1"/>
</dbReference>
<evidence type="ECO:0000256" key="10">
    <source>
        <dbReference type="ARBA" id="ARBA00022840"/>
    </source>
</evidence>
<dbReference type="InterPro" id="IPR005467">
    <property type="entry name" value="His_kinase_dom"/>
</dbReference>
<dbReference type="InterPro" id="IPR004358">
    <property type="entry name" value="Sig_transdc_His_kin-like_C"/>
</dbReference>
<dbReference type="CDD" id="cd06225">
    <property type="entry name" value="HAMP"/>
    <property type="match status" value="1"/>
</dbReference>
<dbReference type="CDD" id="cd00075">
    <property type="entry name" value="HATPase"/>
    <property type="match status" value="1"/>
</dbReference>
<dbReference type="InterPro" id="IPR003594">
    <property type="entry name" value="HATPase_dom"/>
</dbReference>
<dbReference type="GO" id="GO:0045121">
    <property type="term" value="C:membrane raft"/>
    <property type="evidence" value="ECO:0007669"/>
    <property type="project" value="UniProtKB-SubCell"/>
</dbReference>
<dbReference type="GO" id="GO:0000155">
    <property type="term" value="F:phosphorelay sensor kinase activity"/>
    <property type="evidence" value="ECO:0007669"/>
    <property type="project" value="InterPro"/>
</dbReference>
<dbReference type="InterPro" id="IPR036890">
    <property type="entry name" value="HATPase_C_sf"/>
</dbReference>
<evidence type="ECO:0000256" key="13">
    <source>
        <dbReference type="SAM" id="Phobius"/>
    </source>
</evidence>
<evidence type="ECO:0000256" key="5">
    <source>
        <dbReference type="ARBA" id="ARBA00022475"/>
    </source>
</evidence>
<dbReference type="SMART" id="SM00388">
    <property type="entry name" value="HisKA"/>
    <property type="match status" value="1"/>
</dbReference>
<dbReference type="Pfam" id="PF02518">
    <property type="entry name" value="HATPase_c"/>
    <property type="match status" value="1"/>
</dbReference>
<keyword evidence="10" id="KW-0067">ATP-binding</keyword>
<dbReference type="InterPro" id="IPR036097">
    <property type="entry name" value="HisK_dim/P_sf"/>
</dbReference>
<dbReference type="EC" id="2.7.13.3" evidence="4"/>
<dbReference type="Gene3D" id="3.30.565.10">
    <property type="entry name" value="Histidine kinase-like ATPase, C-terminal domain"/>
    <property type="match status" value="1"/>
</dbReference>
<dbReference type="FunFam" id="1.10.287.130:FF:000001">
    <property type="entry name" value="Two-component sensor histidine kinase"/>
    <property type="match status" value="1"/>
</dbReference>
<evidence type="ECO:0000256" key="3">
    <source>
        <dbReference type="ARBA" id="ARBA00004314"/>
    </source>
</evidence>
<dbReference type="InterPro" id="IPR031967">
    <property type="entry name" value="PhoR_single_Cache-like_dom"/>
</dbReference>
<keyword evidence="5" id="KW-1003">Cell membrane</keyword>
<keyword evidence="12 13" id="KW-0472">Membrane</keyword>
<dbReference type="Gene3D" id="3.30.450.20">
    <property type="entry name" value="PAS domain"/>
    <property type="match status" value="1"/>
</dbReference>
<keyword evidence="8" id="KW-0547">Nucleotide-binding</keyword>
<feature type="domain" description="Histidine kinase" evidence="14">
    <location>
        <begin position="251"/>
        <end position="470"/>
    </location>
</feature>
<keyword evidence="6" id="KW-0597">Phosphoprotein</keyword>
<dbReference type="SUPFAM" id="SSF158472">
    <property type="entry name" value="HAMP domain-like"/>
    <property type="match status" value="1"/>
</dbReference>
<keyword evidence="7" id="KW-0808">Transferase</keyword>
<gene>
    <name evidence="16" type="ORF">SSCH_1230004</name>
</gene>
<evidence type="ECO:0000256" key="7">
    <source>
        <dbReference type="ARBA" id="ARBA00022679"/>
    </source>
</evidence>
<evidence type="ECO:0000256" key="9">
    <source>
        <dbReference type="ARBA" id="ARBA00022777"/>
    </source>
</evidence>
<keyword evidence="13" id="KW-0812">Transmembrane</keyword>
<name>A0A0B7MIJ8_9FIRM</name>
<dbReference type="InterPro" id="IPR003661">
    <property type="entry name" value="HisK_dim/P_dom"/>
</dbReference>
<keyword evidence="13" id="KW-1133">Transmembrane helix</keyword>
<keyword evidence="9 16" id="KW-0418">Kinase</keyword>
<evidence type="ECO:0000256" key="12">
    <source>
        <dbReference type="ARBA" id="ARBA00023136"/>
    </source>
</evidence>
<dbReference type="AlphaFoldDB" id="A0A0B7MIJ8"/>
<keyword evidence="11" id="KW-0902">Two-component regulatory system</keyword>
<dbReference type="GO" id="GO:0005886">
    <property type="term" value="C:plasma membrane"/>
    <property type="evidence" value="ECO:0007669"/>
    <property type="project" value="UniProtKB-SubCell"/>
</dbReference>
<dbReference type="PANTHER" id="PTHR43711:SF28">
    <property type="entry name" value="SENSOR HISTIDINE KINASE YXDK"/>
    <property type="match status" value="1"/>
</dbReference>
<evidence type="ECO:0000259" key="15">
    <source>
        <dbReference type="PROSITE" id="PS50885"/>
    </source>
</evidence>
<dbReference type="InterPro" id="IPR003660">
    <property type="entry name" value="HAMP_dom"/>
</dbReference>
<keyword evidence="17" id="KW-1185">Reference proteome</keyword>
<accession>A0A0B7MIJ8</accession>
<dbReference type="FunFam" id="3.30.565.10:FF:000023">
    <property type="entry name" value="PAS domain-containing sensor histidine kinase"/>
    <property type="match status" value="1"/>
</dbReference>
<evidence type="ECO:0000256" key="8">
    <source>
        <dbReference type="ARBA" id="ARBA00022741"/>
    </source>
</evidence>
<dbReference type="CDD" id="cd00082">
    <property type="entry name" value="HisKA"/>
    <property type="match status" value="1"/>
</dbReference>